<name>A0A9W6SPF4_9ACTN</name>
<evidence type="ECO:0000313" key="3">
    <source>
        <dbReference type="Proteomes" id="UP001165079"/>
    </source>
</evidence>
<proteinExistence type="predicted"/>
<evidence type="ECO:0000313" key="2">
    <source>
        <dbReference type="EMBL" id="GLZ79708.1"/>
    </source>
</evidence>
<dbReference type="RefSeq" id="WP_285664857.1">
    <property type="nucleotide sequence ID" value="NZ_BSTX01000003.1"/>
</dbReference>
<feature type="domain" description="Carboxymuconolactone decarboxylase-like" evidence="1">
    <location>
        <begin position="45"/>
        <end position="98"/>
    </location>
</feature>
<evidence type="ECO:0000259" key="1">
    <source>
        <dbReference type="Pfam" id="PF02627"/>
    </source>
</evidence>
<keyword evidence="3" id="KW-1185">Reference proteome</keyword>
<dbReference type="EMBL" id="BSTX01000003">
    <property type="protein sequence ID" value="GLZ79708.1"/>
    <property type="molecule type" value="Genomic_DNA"/>
</dbReference>
<reference evidence="2" key="1">
    <citation type="submission" date="2023-03" db="EMBL/GenBank/DDBJ databases">
        <title>Actinorhabdospora filicis NBRC 111898.</title>
        <authorList>
            <person name="Ichikawa N."/>
            <person name="Sato H."/>
            <person name="Tonouchi N."/>
        </authorList>
    </citation>
    <scope>NUCLEOTIDE SEQUENCE</scope>
    <source>
        <strain evidence="2">NBRC 111898</strain>
    </source>
</reference>
<organism evidence="2 3">
    <name type="scientific">Actinorhabdospora filicis</name>
    <dbReference type="NCBI Taxonomy" id="1785913"/>
    <lineage>
        <taxon>Bacteria</taxon>
        <taxon>Bacillati</taxon>
        <taxon>Actinomycetota</taxon>
        <taxon>Actinomycetes</taxon>
        <taxon>Micromonosporales</taxon>
        <taxon>Micromonosporaceae</taxon>
        <taxon>Actinorhabdospora</taxon>
    </lineage>
</organism>
<dbReference type="InterPro" id="IPR029032">
    <property type="entry name" value="AhpD-like"/>
</dbReference>
<dbReference type="GO" id="GO:0051920">
    <property type="term" value="F:peroxiredoxin activity"/>
    <property type="evidence" value="ECO:0007669"/>
    <property type="project" value="InterPro"/>
</dbReference>
<dbReference type="InterPro" id="IPR004675">
    <property type="entry name" value="AhpD_core"/>
</dbReference>
<gene>
    <name evidence="2" type="ORF">Afil01_45150</name>
</gene>
<comment type="caution">
    <text evidence="2">The sequence shown here is derived from an EMBL/GenBank/DDBJ whole genome shotgun (WGS) entry which is preliminary data.</text>
</comment>
<dbReference type="Pfam" id="PF02627">
    <property type="entry name" value="CMD"/>
    <property type="match status" value="1"/>
</dbReference>
<dbReference type="NCBIfam" id="TIGR00778">
    <property type="entry name" value="ahpD_dom"/>
    <property type="match status" value="1"/>
</dbReference>
<protein>
    <submittedName>
        <fullName evidence="2">Alkyl hydroperoxide reductase AhpD</fullName>
    </submittedName>
</protein>
<dbReference type="Proteomes" id="UP001165079">
    <property type="component" value="Unassembled WGS sequence"/>
</dbReference>
<dbReference type="InterPro" id="IPR003779">
    <property type="entry name" value="CMD-like"/>
</dbReference>
<dbReference type="AlphaFoldDB" id="A0A9W6SPF4"/>
<dbReference type="Gene3D" id="1.20.1290.10">
    <property type="entry name" value="AhpD-like"/>
    <property type="match status" value="1"/>
</dbReference>
<accession>A0A9W6SPF4</accession>
<sequence>MSRYRYTTPVPPKSATGLVAEVYRQQARDFGGTPMPLFMALSPAPDLLAAVWSLMRESLLTGPGDAVGKELVAHGVSTANKCAYCMDAHTVLLHANGAGDVAEALAKGRELSPEHKALHDWGLTTSGAFPFPAGEVAGYGGTALAFHIVNRLISSTMDERFLPGGAQRIGVVRKVGGRAFARTVAGRGGPGESIALLQDTGPAPVWAGLAGPGLAALRAITRKVGPLDEPAATLARKAAADPHAVTDADIAAFAGDEGDLLRVLAFGAMSAVDRVEALIAGAFAATR</sequence>
<dbReference type="SUPFAM" id="SSF69118">
    <property type="entry name" value="AhpD-like"/>
    <property type="match status" value="1"/>
</dbReference>